<comment type="caution">
    <text evidence="5">The sequence shown here is derived from an EMBL/GenBank/DDBJ whole genome shotgun (WGS) entry which is preliminary data.</text>
</comment>
<dbReference type="AlphaFoldDB" id="A0A501XPZ6"/>
<evidence type="ECO:0000259" key="4">
    <source>
        <dbReference type="PROSITE" id="PS50949"/>
    </source>
</evidence>
<dbReference type="OrthoDB" id="8479543at2"/>
<keyword evidence="2" id="KW-0238">DNA-binding</keyword>
<dbReference type="InterPro" id="IPR000524">
    <property type="entry name" value="Tscrpt_reg_HTH_GntR"/>
</dbReference>
<dbReference type="InterPro" id="IPR036388">
    <property type="entry name" value="WH-like_DNA-bd_sf"/>
</dbReference>
<dbReference type="SUPFAM" id="SSF46785">
    <property type="entry name" value="Winged helix' DNA-binding domain"/>
    <property type="match status" value="1"/>
</dbReference>
<dbReference type="GO" id="GO:0003677">
    <property type="term" value="F:DNA binding"/>
    <property type="evidence" value="ECO:0007669"/>
    <property type="project" value="UniProtKB-KW"/>
</dbReference>
<keyword evidence="3" id="KW-0804">Transcription</keyword>
<dbReference type="PANTHER" id="PTHR43537">
    <property type="entry name" value="TRANSCRIPTIONAL REGULATOR, GNTR FAMILY"/>
    <property type="match status" value="1"/>
</dbReference>
<dbReference type="SMART" id="SM00345">
    <property type="entry name" value="HTH_GNTR"/>
    <property type="match status" value="1"/>
</dbReference>
<dbReference type="PROSITE" id="PS50949">
    <property type="entry name" value="HTH_GNTR"/>
    <property type="match status" value="1"/>
</dbReference>
<evidence type="ECO:0000256" key="2">
    <source>
        <dbReference type="ARBA" id="ARBA00023125"/>
    </source>
</evidence>
<protein>
    <submittedName>
        <fullName evidence="5">GntR family transcriptional regulator</fullName>
    </submittedName>
</protein>
<reference evidence="5 6" key="1">
    <citation type="submission" date="2019-06" db="EMBL/GenBank/DDBJ databases">
        <authorList>
            <person name="Lee I."/>
            <person name="Jang G.I."/>
            <person name="Hwang C.Y."/>
        </authorList>
    </citation>
    <scope>NUCLEOTIDE SEQUENCE [LARGE SCALE GENOMIC DNA]</scope>
    <source>
        <strain evidence="5 6">PAMC 28131</strain>
    </source>
</reference>
<sequence length="205" mass="22685">MNSGQTAERVLEVLKARILGREFRPGERLDPAHLASTLAASVTPVRDALHLLTGEGLVENRPGGGFHLPSLDEPALRDRYEWAAELLMLALRNRGHTMKPPCPVELANGSIANRIADLFQLIAGNSRNGEHGRAVERLNARLHAVRLAEPGVLADAREELAELEEAILSGARDRMRRLLQTYHRRRVRAAAEIVRALYRGEPTGH</sequence>
<evidence type="ECO:0000313" key="5">
    <source>
        <dbReference type="EMBL" id="TPE62600.1"/>
    </source>
</evidence>
<keyword evidence="1" id="KW-0805">Transcription regulation</keyword>
<dbReference type="Gene3D" id="1.10.10.10">
    <property type="entry name" value="Winged helix-like DNA-binding domain superfamily/Winged helix DNA-binding domain"/>
    <property type="match status" value="1"/>
</dbReference>
<proteinExistence type="predicted"/>
<evidence type="ECO:0000256" key="3">
    <source>
        <dbReference type="ARBA" id="ARBA00023163"/>
    </source>
</evidence>
<gene>
    <name evidence="5" type="ORF">FJQ54_05270</name>
</gene>
<feature type="domain" description="HTH gntR-type" evidence="4">
    <location>
        <begin position="4"/>
        <end position="71"/>
    </location>
</feature>
<accession>A0A501XPZ6</accession>
<dbReference type="GO" id="GO:0003700">
    <property type="term" value="F:DNA-binding transcription factor activity"/>
    <property type="evidence" value="ECO:0007669"/>
    <property type="project" value="InterPro"/>
</dbReference>
<organism evidence="5 6">
    <name type="scientific">Sandaracinobacter neustonicus</name>
    <dbReference type="NCBI Taxonomy" id="1715348"/>
    <lineage>
        <taxon>Bacteria</taxon>
        <taxon>Pseudomonadati</taxon>
        <taxon>Pseudomonadota</taxon>
        <taxon>Alphaproteobacteria</taxon>
        <taxon>Sphingomonadales</taxon>
        <taxon>Sphingosinicellaceae</taxon>
        <taxon>Sandaracinobacter</taxon>
    </lineage>
</organism>
<dbReference type="RefSeq" id="WP_140927372.1">
    <property type="nucleotide sequence ID" value="NZ_VFSU01000017.1"/>
</dbReference>
<dbReference type="Proteomes" id="UP000319897">
    <property type="component" value="Unassembled WGS sequence"/>
</dbReference>
<name>A0A501XPZ6_9SPHN</name>
<evidence type="ECO:0000256" key="1">
    <source>
        <dbReference type="ARBA" id="ARBA00023015"/>
    </source>
</evidence>
<dbReference type="PANTHER" id="PTHR43537:SF5">
    <property type="entry name" value="UXU OPERON TRANSCRIPTIONAL REGULATOR"/>
    <property type="match status" value="1"/>
</dbReference>
<dbReference type="EMBL" id="VFSU01000017">
    <property type="protein sequence ID" value="TPE62600.1"/>
    <property type="molecule type" value="Genomic_DNA"/>
</dbReference>
<keyword evidence="6" id="KW-1185">Reference proteome</keyword>
<dbReference type="InterPro" id="IPR036390">
    <property type="entry name" value="WH_DNA-bd_sf"/>
</dbReference>
<evidence type="ECO:0000313" key="6">
    <source>
        <dbReference type="Proteomes" id="UP000319897"/>
    </source>
</evidence>
<dbReference type="Pfam" id="PF00392">
    <property type="entry name" value="GntR"/>
    <property type="match status" value="1"/>
</dbReference>